<evidence type="ECO:0000256" key="1">
    <source>
        <dbReference type="SAM" id="MobiDB-lite"/>
    </source>
</evidence>
<gene>
    <name evidence="2" type="ORF">SSLN_LOCUS80</name>
</gene>
<feature type="region of interest" description="Disordered" evidence="1">
    <location>
        <begin position="1"/>
        <end position="23"/>
    </location>
</feature>
<proteinExistence type="predicted"/>
<dbReference type="Proteomes" id="UP000275846">
    <property type="component" value="Unassembled WGS sequence"/>
</dbReference>
<evidence type="ECO:0000313" key="2">
    <source>
        <dbReference type="EMBL" id="VDL81409.1"/>
    </source>
</evidence>
<dbReference type="SUPFAM" id="SSF56219">
    <property type="entry name" value="DNase I-like"/>
    <property type="match status" value="1"/>
</dbReference>
<reference evidence="4" key="1">
    <citation type="submission" date="2016-06" db="UniProtKB">
        <authorList>
            <consortium name="WormBaseParasite"/>
        </authorList>
    </citation>
    <scope>IDENTIFICATION</scope>
</reference>
<organism evidence="4">
    <name type="scientific">Schistocephalus solidus</name>
    <name type="common">Tapeworm</name>
    <dbReference type="NCBI Taxonomy" id="70667"/>
    <lineage>
        <taxon>Eukaryota</taxon>
        <taxon>Metazoa</taxon>
        <taxon>Spiralia</taxon>
        <taxon>Lophotrochozoa</taxon>
        <taxon>Platyhelminthes</taxon>
        <taxon>Cestoda</taxon>
        <taxon>Eucestoda</taxon>
        <taxon>Diphyllobothriidea</taxon>
        <taxon>Diphyllobothriidae</taxon>
        <taxon>Schistocephalus</taxon>
    </lineage>
</organism>
<name>A0A183S782_SCHSO</name>
<sequence>MSDSRTSHLPPLKKSYGGVDSNPAAQVRPLTLAAWNVRFLLDNARSNRPERRMALVAQELAHYKVDIAALSKNPFSEQGQLEKVAAGYTFFWSGRPKAEIRNAGVAFATGTTSLDGCPVCRMVSMIA</sequence>
<keyword evidence="3" id="KW-1185">Reference proteome</keyword>
<dbReference type="AlphaFoldDB" id="A0A183S782"/>
<accession>A0A183S782</accession>
<protein>
    <submittedName>
        <fullName evidence="4">Endo/exonuclease/phosphatase domain-containing protein</fullName>
    </submittedName>
</protein>
<evidence type="ECO:0000313" key="4">
    <source>
        <dbReference type="WBParaSite" id="SSLN_0000008201-mRNA-1"/>
    </source>
</evidence>
<dbReference type="WBParaSite" id="SSLN_0000008201-mRNA-1">
    <property type="protein sequence ID" value="SSLN_0000008201-mRNA-1"/>
    <property type="gene ID" value="SSLN_0000008201"/>
</dbReference>
<reference evidence="2 3" key="2">
    <citation type="submission" date="2018-11" db="EMBL/GenBank/DDBJ databases">
        <authorList>
            <consortium name="Pathogen Informatics"/>
        </authorList>
    </citation>
    <scope>NUCLEOTIDE SEQUENCE [LARGE SCALE GENOMIC DNA]</scope>
    <source>
        <strain evidence="2 3">NST_G2</strain>
    </source>
</reference>
<dbReference type="InterPro" id="IPR036691">
    <property type="entry name" value="Endo/exonu/phosph_ase_sf"/>
</dbReference>
<dbReference type="EMBL" id="UYSU01000038">
    <property type="protein sequence ID" value="VDL81409.1"/>
    <property type="molecule type" value="Genomic_DNA"/>
</dbReference>
<evidence type="ECO:0000313" key="3">
    <source>
        <dbReference type="Proteomes" id="UP000275846"/>
    </source>
</evidence>